<feature type="transmembrane region" description="Helical" evidence="2">
    <location>
        <begin position="96"/>
        <end position="115"/>
    </location>
</feature>
<dbReference type="KEGG" id="tasa:A1Q1_01656"/>
<evidence type="ECO:0000313" key="3">
    <source>
        <dbReference type="EMBL" id="EJT49175.1"/>
    </source>
</evidence>
<name>J4UDH3_TRIAS</name>
<feature type="transmembrane region" description="Helical" evidence="2">
    <location>
        <begin position="69"/>
        <end position="90"/>
    </location>
</feature>
<evidence type="ECO:0000313" key="4">
    <source>
        <dbReference type="Proteomes" id="UP000002748"/>
    </source>
</evidence>
<accession>J4UDH3</accession>
<proteinExistence type="predicted"/>
<protein>
    <recommendedName>
        <fullName evidence="5">Transmembrane protein</fullName>
    </recommendedName>
</protein>
<feature type="compositionally biased region" description="Basic and acidic residues" evidence="1">
    <location>
        <begin position="168"/>
        <end position="180"/>
    </location>
</feature>
<sequence length="204" mass="21796">MAETHAPPPNVPGGTAGAGNTKLAAVKTNAAYLLHGKNAAVQPKSVATRGLLTTCRYVIKYMIRRMFRVAKYAAIGATVAVVGTTVLGALGTSMAWFAAPSLGMGIGTGIIWGLVKRRKGGMGRHGRDGESDRERATSGTRSSADEQFGWRHRPDRLRVSWWESMKERADAGSDPAKDEAGDAAAAAETPVRKRAGRDDIWMEM</sequence>
<dbReference type="HOGENOM" id="CLU_131612_0_0_1"/>
<evidence type="ECO:0000256" key="1">
    <source>
        <dbReference type="SAM" id="MobiDB-lite"/>
    </source>
</evidence>
<keyword evidence="2" id="KW-0472">Membrane</keyword>
<dbReference type="AlphaFoldDB" id="J4UDH3"/>
<organism evidence="3 4">
    <name type="scientific">Trichosporon asahii var. asahii (strain ATCC 90039 / CBS 2479 / JCM 2466 / KCTC 7840 / NBRC 103889/ NCYC 2677 / UAMH 7654)</name>
    <name type="common">Yeast</name>
    <dbReference type="NCBI Taxonomy" id="1186058"/>
    <lineage>
        <taxon>Eukaryota</taxon>
        <taxon>Fungi</taxon>
        <taxon>Dikarya</taxon>
        <taxon>Basidiomycota</taxon>
        <taxon>Agaricomycotina</taxon>
        <taxon>Tremellomycetes</taxon>
        <taxon>Trichosporonales</taxon>
        <taxon>Trichosporonaceae</taxon>
        <taxon>Trichosporon</taxon>
    </lineage>
</organism>
<reference evidence="3 4" key="1">
    <citation type="journal article" date="2012" name="Eukaryot. Cell">
        <title>Draft genome sequence of CBS 2479, the standard type strain of Trichosporon asahii.</title>
        <authorList>
            <person name="Yang R.Y."/>
            <person name="Li H.T."/>
            <person name="Zhu H."/>
            <person name="Zhou G.P."/>
            <person name="Wang M."/>
            <person name="Wang L."/>
        </authorList>
    </citation>
    <scope>NUCLEOTIDE SEQUENCE [LARGE SCALE GENOMIC DNA]</scope>
    <source>
        <strain evidence="4">ATCC 90039 / CBS 2479 / JCM 2466 / KCTC 7840 / NCYC 2677 / UAMH 7654</strain>
    </source>
</reference>
<dbReference type="Proteomes" id="UP000002748">
    <property type="component" value="Unassembled WGS sequence"/>
</dbReference>
<dbReference type="RefSeq" id="XP_014180170.1">
    <property type="nucleotide sequence ID" value="XM_014324695.1"/>
</dbReference>
<evidence type="ECO:0000256" key="2">
    <source>
        <dbReference type="SAM" id="Phobius"/>
    </source>
</evidence>
<dbReference type="OrthoDB" id="3597994at2759"/>
<dbReference type="EMBL" id="ALBS01000177">
    <property type="protein sequence ID" value="EJT49175.1"/>
    <property type="molecule type" value="Genomic_DNA"/>
</dbReference>
<feature type="region of interest" description="Disordered" evidence="1">
    <location>
        <begin position="168"/>
        <end position="204"/>
    </location>
</feature>
<dbReference type="GeneID" id="25985170"/>
<keyword evidence="2" id="KW-0812">Transmembrane</keyword>
<evidence type="ECO:0008006" key="5">
    <source>
        <dbReference type="Google" id="ProtNLM"/>
    </source>
</evidence>
<feature type="compositionally biased region" description="Basic and acidic residues" evidence="1">
    <location>
        <begin position="125"/>
        <end position="136"/>
    </location>
</feature>
<feature type="region of interest" description="Disordered" evidence="1">
    <location>
        <begin position="120"/>
        <end position="149"/>
    </location>
</feature>
<dbReference type="VEuPathDB" id="FungiDB:A1Q1_01656"/>
<keyword evidence="2" id="KW-1133">Transmembrane helix</keyword>
<comment type="caution">
    <text evidence="3">The sequence shown here is derived from an EMBL/GenBank/DDBJ whole genome shotgun (WGS) entry which is preliminary data.</text>
</comment>
<gene>
    <name evidence="3" type="ORF">A1Q1_01656</name>
</gene>